<dbReference type="PANTHER" id="PTHR38705">
    <property type="entry name" value="PROTEIN RDS1"/>
    <property type="match status" value="1"/>
</dbReference>
<organism evidence="1 2">
    <name type="scientific">Austropuccinia psidii MF-1</name>
    <dbReference type="NCBI Taxonomy" id="1389203"/>
    <lineage>
        <taxon>Eukaryota</taxon>
        <taxon>Fungi</taxon>
        <taxon>Dikarya</taxon>
        <taxon>Basidiomycota</taxon>
        <taxon>Pucciniomycotina</taxon>
        <taxon>Pucciniomycetes</taxon>
        <taxon>Pucciniales</taxon>
        <taxon>Sphaerophragmiaceae</taxon>
        <taxon>Austropuccinia</taxon>
    </lineage>
</organism>
<dbReference type="OrthoDB" id="2098436at2759"/>
<dbReference type="AlphaFoldDB" id="A0A9Q3H1R4"/>
<dbReference type="InterPro" id="IPR039254">
    <property type="entry name" value="Rds1"/>
</dbReference>
<dbReference type="PANTHER" id="PTHR38705:SF1">
    <property type="entry name" value="PROTEIN RDS1"/>
    <property type="match status" value="1"/>
</dbReference>
<gene>
    <name evidence="1" type="ORF">O181_025995</name>
</gene>
<proteinExistence type="predicted"/>
<dbReference type="Proteomes" id="UP000765509">
    <property type="component" value="Unassembled WGS sequence"/>
</dbReference>
<reference evidence="1" key="1">
    <citation type="submission" date="2021-03" db="EMBL/GenBank/DDBJ databases">
        <title>Draft genome sequence of rust myrtle Austropuccinia psidii MF-1, a brazilian biotype.</title>
        <authorList>
            <person name="Quecine M.C."/>
            <person name="Pachon D.M.R."/>
            <person name="Bonatelli M.L."/>
            <person name="Correr F.H."/>
            <person name="Franceschini L.M."/>
            <person name="Leite T.F."/>
            <person name="Margarido G.R.A."/>
            <person name="Almeida C.A."/>
            <person name="Ferrarezi J.A."/>
            <person name="Labate C.A."/>
        </authorList>
    </citation>
    <scope>NUCLEOTIDE SEQUENCE</scope>
    <source>
        <strain evidence="1">MF-1</strain>
    </source>
</reference>
<protein>
    <submittedName>
        <fullName evidence="1">Uncharacterized protein</fullName>
    </submittedName>
</protein>
<evidence type="ECO:0000313" key="2">
    <source>
        <dbReference type="Proteomes" id="UP000765509"/>
    </source>
</evidence>
<keyword evidence="2" id="KW-1185">Reference proteome</keyword>
<evidence type="ECO:0000313" key="1">
    <source>
        <dbReference type="EMBL" id="MBW0486280.1"/>
    </source>
</evidence>
<dbReference type="Pfam" id="PF13668">
    <property type="entry name" value="Ferritin_2"/>
    <property type="match status" value="1"/>
</dbReference>
<name>A0A9Q3H1R4_9BASI</name>
<dbReference type="EMBL" id="AVOT02008575">
    <property type="protein sequence ID" value="MBW0486280.1"/>
    <property type="molecule type" value="Genomic_DNA"/>
</dbReference>
<accession>A0A9Q3H1R4</accession>
<comment type="caution">
    <text evidence="1">The sequence shown here is derived from an EMBL/GenBank/DDBJ whole genome shotgun (WGS) entry which is preliminary data.</text>
</comment>
<sequence>MVVGPRTSILMRASLNVEHTAAMWKWNDGKLNRMSSFASCPARRSAFDSGVPSHAGTDFPSIAEQQMKALRDLEAGIVQVLGWWRRLDDFQLRLDEPSVWACHPIPMDRRENHAWTSIRDEWRRSSQRMAPTGGPFVILHGSSTKLRLDLRDGDNLDLCPTEGSTASEQPSASSSFIPTAGLRYHRPIVAHRLQIVYSRIRAICLANPALLDIFSYFSFWKPLLDIPASKQLKFSGPSSCFALHSIQFPLYIPPTQFAHLYNISQPTSVLQSKSPSYQIKTRFDFQSVNLALNQEWIELDLFLYGLKTFSARAFKQAGLTKQDRYLIRFFADQEVSHATVLSNMLGGRAAKQCKYQYPFKTVREFIDFSQKLTRWGESGVYGFLPFLENPNSAQLLLQSIATEARQQAAFRQFEGLFPAPVYHIPGIPQSWAWTLLHPYLVSCPPTNPFIEFDIYPQLNVLNNPSPLTKNSRKPAISQNRTSLSAPGRVIKFEFDKPGKEVGPNKAYKTISHSKTGVPKFAAWVSQFNVTYSKLEDVTGNSAKTVQPFDILFPGQVEYPSINGTMFIALTDTALYVTPSNITLLNPHIVAGPAIYQAD</sequence>